<protein>
    <submittedName>
        <fullName evidence="2">Uncharacterized protein</fullName>
    </submittedName>
</protein>
<feature type="compositionally biased region" description="Acidic residues" evidence="1">
    <location>
        <begin position="252"/>
        <end position="266"/>
    </location>
</feature>
<dbReference type="Proteomes" id="UP001628179">
    <property type="component" value="Unassembled WGS sequence"/>
</dbReference>
<reference evidence="2 3" key="1">
    <citation type="submission" date="2024-09" db="EMBL/GenBank/DDBJ databases">
        <title>Itraconazole resistance in Madurella fahalii resulting from another homologue of gene encoding cytochrome P450 14-alpha sterol demethylase (CYP51).</title>
        <authorList>
            <person name="Yoshioka I."/>
            <person name="Fahal A.H."/>
            <person name="Kaneko S."/>
            <person name="Yaguchi T."/>
        </authorList>
    </citation>
    <scope>NUCLEOTIDE SEQUENCE [LARGE SCALE GENOMIC DNA]</scope>
    <source>
        <strain evidence="2 3">IFM 68171</strain>
    </source>
</reference>
<evidence type="ECO:0000313" key="2">
    <source>
        <dbReference type="EMBL" id="GAB1311353.1"/>
    </source>
</evidence>
<name>A0ABQ0G0S2_9PEZI</name>
<gene>
    <name evidence="2" type="ORF">MFIFM68171_01563</name>
</gene>
<organism evidence="2 3">
    <name type="scientific">Madurella fahalii</name>
    <dbReference type="NCBI Taxonomy" id="1157608"/>
    <lineage>
        <taxon>Eukaryota</taxon>
        <taxon>Fungi</taxon>
        <taxon>Dikarya</taxon>
        <taxon>Ascomycota</taxon>
        <taxon>Pezizomycotina</taxon>
        <taxon>Sordariomycetes</taxon>
        <taxon>Sordariomycetidae</taxon>
        <taxon>Sordariales</taxon>
        <taxon>Sordariales incertae sedis</taxon>
        <taxon>Madurella</taxon>
    </lineage>
</organism>
<feature type="region of interest" description="Disordered" evidence="1">
    <location>
        <begin position="252"/>
        <end position="272"/>
    </location>
</feature>
<evidence type="ECO:0000256" key="1">
    <source>
        <dbReference type="SAM" id="MobiDB-lite"/>
    </source>
</evidence>
<accession>A0ABQ0G0S2</accession>
<proteinExistence type="predicted"/>
<sequence>MAVNHLNFVTFPAHHHHTHRTDKLVDIGNDLKMDGEGKGFLADQFGFGFTNEQFAEGRGMLSLSAASTASGKSAEDISPVAQFLAIGEAAAGKNHIVMGIDEIKANKSVDSIIEARAKADTKPEIKSAPLPQPQKEQAMTPEFLSAWNRKMGLARLHGKRYKMTEARLRDFRWEDEFFIDIEGRLAVRRAAKNEHFIELAKTDPRYRLPACRWYKSKVLRQQPPPGVPLLTVTDPEGRNWYAVRSLWYDSEDGGECAVEDESDDDEWAMHED</sequence>
<keyword evidence="3" id="KW-1185">Reference proteome</keyword>
<evidence type="ECO:0000313" key="3">
    <source>
        <dbReference type="Proteomes" id="UP001628179"/>
    </source>
</evidence>
<dbReference type="RefSeq" id="XP_070913086.1">
    <property type="nucleotide sequence ID" value="XM_071056985.1"/>
</dbReference>
<dbReference type="EMBL" id="BAAFSV010000001">
    <property type="protein sequence ID" value="GAB1311353.1"/>
    <property type="molecule type" value="Genomic_DNA"/>
</dbReference>
<comment type="caution">
    <text evidence="2">The sequence shown here is derived from an EMBL/GenBank/DDBJ whole genome shotgun (WGS) entry which is preliminary data.</text>
</comment>
<dbReference type="GeneID" id="98172308"/>